<feature type="non-terminal residue" evidence="2">
    <location>
        <position position="1"/>
    </location>
</feature>
<feature type="region of interest" description="Disordered" evidence="1">
    <location>
        <begin position="221"/>
        <end position="315"/>
    </location>
</feature>
<organism evidence="2 3">
    <name type="scientific">Sphaerosporella brunnea</name>
    <dbReference type="NCBI Taxonomy" id="1250544"/>
    <lineage>
        <taxon>Eukaryota</taxon>
        <taxon>Fungi</taxon>
        <taxon>Dikarya</taxon>
        <taxon>Ascomycota</taxon>
        <taxon>Pezizomycotina</taxon>
        <taxon>Pezizomycetes</taxon>
        <taxon>Pezizales</taxon>
        <taxon>Pyronemataceae</taxon>
        <taxon>Sphaerosporella</taxon>
    </lineage>
</organism>
<gene>
    <name evidence="2" type="ORF">FN846DRAFT_408816</name>
</gene>
<evidence type="ECO:0000313" key="3">
    <source>
        <dbReference type="Proteomes" id="UP000326924"/>
    </source>
</evidence>
<dbReference type="AlphaFoldDB" id="A0A5J5EHX0"/>
<evidence type="ECO:0000313" key="2">
    <source>
        <dbReference type="EMBL" id="KAA8894506.1"/>
    </source>
</evidence>
<reference evidence="2 3" key="1">
    <citation type="submission" date="2019-09" db="EMBL/GenBank/DDBJ databases">
        <title>Draft genome of the ectomycorrhizal ascomycete Sphaerosporella brunnea.</title>
        <authorList>
            <consortium name="DOE Joint Genome Institute"/>
            <person name="Benucci G.M."/>
            <person name="Marozzi G."/>
            <person name="Antonielli L."/>
            <person name="Sanchez S."/>
            <person name="Marco P."/>
            <person name="Wang X."/>
            <person name="Falini L.B."/>
            <person name="Barry K."/>
            <person name="Haridas S."/>
            <person name="Lipzen A."/>
            <person name="Labutti K."/>
            <person name="Grigoriev I.V."/>
            <person name="Murat C."/>
            <person name="Martin F."/>
            <person name="Albertini E."/>
            <person name="Donnini D."/>
            <person name="Bonito G."/>
        </authorList>
    </citation>
    <scope>NUCLEOTIDE SEQUENCE [LARGE SCALE GENOMIC DNA]</scope>
    <source>
        <strain evidence="2 3">Sb_GMNB300</strain>
    </source>
</reference>
<keyword evidence="3" id="KW-1185">Reference proteome</keyword>
<comment type="caution">
    <text evidence="2">The sequence shown here is derived from an EMBL/GenBank/DDBJ whole genome shotgun (WGS) entry which is preliminary data.</text>
</comment>
<proteinExistence type="predicted"/>
<dbReference type="EMBL" id="VXIS01000335">
    <property type="protein sequence ID" value="KAA8894506.1"/>
    <property type="molecule type" value="Genomic_DNA"/>
</dbReference>
<dbReference type="InParanoid" id="A0A5J5EHX0"/>
<sequence length="315" mass="33325">RGEGVAQVCPHHASPSNRKTIAAANHGLESGVVDRLEASFSHVLSPRVLILHSYSAPQSPGVYRCPQSCVISHDPPRKGDIKTLPAVRPTSALSFQLHTTNPQLQEDNDKTNMATDTVAATPTAADKSSQLKFIVACLFSNNKLQIDWRTIPAAAAGATDIMQLLGACILSANSEAETKLSVDWQKVADICETTPNASRVRFGRLLTKLKETTPLVAVEKAQGEEDSAAAPNTPPGSPKSKAPAKKGRAKAKAATPRKAAVDGRGKKRKIEIANEEEEGEKGPVINDLDMDTVETKSADAIGGEGETPDAEGVEA</sequence>
<feature type="compositionally biased region" description="Basic residues" evidence="1">
    <location>
        <begin position="242"/>
        <end position="251"/>
    </location>
</feature>
<protein>
    <submittedName>
        <fullName evidence="2">Uncharacterized protein</fullName>
    </submittedName>
</protein>
<dbReference type="Proteomes" id="UP000326924">
    <property type="component" value="Unassembled WGS sequence"/>
</dbReference>
<accession>A0A5J5EHX0</accession>
<evidence type="ECO:0000256" key="1">
    <source>
        <dbReference type="SAM" id="MobiDB-lite"/>
    </source>
</evidence>
<name>A0A5J5EHX0_9PEZI</name>
<feature type="compositionally biased region" description="Acidic residues" evidence="1">
    <location>
        <begin position="306"/>
        <end position="315"/>
    </location>
</feature>